<proteinExistence type="predicted"/>
<gene>
    <name evidence="1" type="ORF">ARMGADRAFT_936875</name>
</gene>
<dbReference type="OrthoDB" id="3250313at2759"/>
<name>A0A2H3DKJ0_ARMGA</name>
<reference evidence="2" key="1">
    <citation type="journal article" date="2017" name="Nat. Ecol. Evol.">
        <title>Genome expansion and lineage-specific genetic innovations in the forest pathogenic fungi Armillaria.</title>
        <authorList>
            <person name="Sipos G."/>
            <person name="Prasanna A.N."/>
            <person name="Walter M.C."/>
            <person name="O'Connor E."/>
            <person name="Balint B."/>
            <person name="Krizsan K."/>
            <person name="Kiss B."/>
            <person name="Hess J."/>
            <person name="Varga T."/>
            <person name="Slot J."/>
            <person name="Riley R."/>
            <person name="Boka B."/>
            <person name="Rigling D."/>
            <person name="Barry K."/>
            <person name="Lee J."/>
            <person name="Mihaltcheva S."/>
            <person name="LaButti K."/>
            <person name="Lipzen A."/>
            <person name="Waldron R."/>
            <person name="Moloney N.M."/>
            <person name="Sperisen C."/>
            <person name="Kredics L."/>
            <person name="Vagvoelgyi C."/>
            <person name="Patrignani A."/>
            <person name="Fitzpatrick D."/>
            <person name="Nagy I."/>
            <person name="Doyle S."/>
            <person name="Anderson J.B."/>
            <person name="Grigoriev I.V."/>
            <person name="Gueldener U."/>
            <person name="Muensterkoetter M."/>
            <person name="Nagy L.G."/>
        </authorList>
    </citation>
    <scope>NUCLEOTIDE SEQUENCE [LARGE SCALE GENOMIC DNA]</scope>
    <source>
        <strain evidence="2">Ar21-2</strain>
    </source>
</reference>
<accession>A0A2H3DKJ0</accession>
<evidence type="ECO:0000313" key="2">
    <source>
        <dbReference type="Proteomes" id="UP000217790"/>
    </source>
</evidence>
<sequence>PSQVNVWIQNARKQDPTPIMNRSAFASLWWFWWQKLQPGWRGLEGKGPFGLERRIQNEGEWTALVKPGQNGLYSVVTSLAW</sequence>
<dbReference type="InParanoid" id="A0A2H3DKJ0"/>
<dbReference type="AlphaFoldDB" id="A0A2H3DKJ0"/>
<protein>
    <submittedName>
        <fullName evidence="1">Uncharacterized protein</fullName>
    </submittedName>
</protein>
<organism evidence="1 2">
    <name type="scientific">Armillaria gallica</name>
    <name type="common">Bulbous honey fungus</name>
    <name type="synonym">Armillaria bulbosa</name>
    <dbReference type="NCBI Taxonomy" id="47427"/>
    <lineage>
        <taxon>Eukaryota</taxon>
        <taxon>Fungi</taxon>
        <taxon>Dikarya</taxon>
        <taxon>Basidiomycota</taxon>
        <taxon>Agaricomycotina</taxon>
        <taxon>Agaricomycetes</taxon>
        <taxon>Agaricomycetidae</taxon>
        <taxon>Agaricales</taxon>
        <taxon>Marasmiineae</taxon>
        <taxon>Physalacriaceae</taxon>
        <taxon>Armillaria</taxon>
    </lineage>
</organism>
<feature type="non-terminal residue" evidence="1">
    <location>
        <position position="1"/>
    </location>
</feature>
<dbReference type="EMBL" id="KZ293671">
    <property type="protein sequence ID" value="PBK88773.1"/>
    <property type="molecule type" value="Genomic_DNA"/>
</dbReference>
<dbReference type="Proteomes" id="UP000217790">
    <property type="component" value="Unassembled WGS sequence"/>
</dbReference>
<keyword evidence="2" id="KW-1185">Reference proteome</keyword>
<evidence type="ECO:0000313" key="1">
    <source>
        <dbReference type="EMBL" id="PBK88773.1"/>
    </source>
</evidence>